<name>A0A7J0BXB7_9BACT</name>
<gene>
    <name evidence="3" type="ORF">DSM19430T_25090</name>
</gene>
<evidence type="ECO:0000259" key="2">
    <source>
        <dbReference type="PROSITE" id="PS50113"/>
    </source>
</evidence>
<feature type="transmembrane region" description="Helical" evidence="1">
    <location>
        <begin position="49"/>
        <end position="68"/>
    </location>
</feature>
<dbReference type="AlphaFoldDB" id="A0A7J0BXB7"/>
<dbReference type="EMBL" id="BLVP01000010">
    <property type="protein sequence ID" value="GFM37825.1"/>
    <property type="molecule type" value="Genomic_DNA"/>
</dbReference>
<dbReference type="RefSeq" id="WP_174410457.1">
    <property type="nucleotide sequence ID" value="NZ_BLVP01000010.1"/>
</dbReference>
<comment type="caution">
    <text evidence="3">The sequence shown here is derived from an EMBL/GenBank/DDBJ whole genome shotgun (WGS) entry which is preliminary data.</text>
</comment>
<dbReference type="PROSITE" id="PS50113">
    <property type="entry name" value="PAC"/>
    <property type="match status" value="1"/>
</dbReference>
<reference evidence="3 4" key="1">
    <citation type="submission" date="2020-05" db="EMBL/GenBank/DDBJ databases">
        <title>Draft genome sequence of Desulfovibrio psychrotolerans JS1T.</title>
        <authorList>
            <person name="Ueno A."/>
            <person name="Tamazawa S."/>
            <person name="Tamamura S."/>
            <person name="Murakami T."/>
            <person name="Kiyama T."/>
            <person name="Inomata H."/>
            <person name="Amano Y."/>
            <person name="Miyakawa K."/>
            <person name="Tamaki H."/>
            <person name="Naganuma T."/>
            <person name="Kaneko K."/>
        </authorList>
    </citation>
    <scope>NUCLEOTIDE SEQUENCE [LARGE SCALE GENOMIC DNA]</scope>
    <source>
        <strain evidence="3 4">JS1</strain>
    </source>
</reference>
<keyword evidence="4" id="KW-1185">Reference proteome</keyword>
<dbReference type="InterPro" id="IPR000700">
    <property type="entry name" value="PAS-assoc_C"/>
</dbReference>
<dbReference type="Gene3D" id="3.30.450.20">
    <property type="entry name" value="PAS domain"/>
    <property type="match status" value="1"/>
</dbReference>
<organism evidence="3 4">
    <name type="scientific">Desulfovibrio psychrotolerans</name>
    <dbReference type="NCBI Taxonomy" id="415242"/>
    <lineage>
        <taxon>Bacteria</taxon>
        <taxon>Pseudomonadati</taxon>
        <taxon>Thermodesulfobacteriota</taxon>
        <taxon>Desulfovibrionia</taxon>
        <taxon>Desulfovibrionales</taxon>
        <taxon>Desulfovibrionaceae</taxon>
        <taxon>Desulfovibrio</taxon>
    </lineage>
</organism>
<feature type="domain" description="PAC" evidence="2">
    <location>
        <begin position="192"/>
        <end position="240"/>
    </location>
</feature>
<keyword evidence="1" id="KW-0472">Membrane</keyword>
<dbReference type="InterPro" id="IPR035965">
    <property type="entry name" value="PAS-like_dom_sf"/>
</dbReference>
<evidence type="ECO:0000313" key="4">
    <source>
        <dbReference type="Proteomes" id="UP000503820"/>
    </source>
</evidence>
<dbReference type="Proteomes" id="UP000503820">
    <property type="component" value="Unassembled WGS sequence"/>
</dbReference>
<proteinExistence type="predicted"/>
<keyword evidence="1" id="KW-0812">Transmembrane</keyword>
<evidence type="ECO:0000313" key="3">
    <source>
        <dbReference type="EMBL" id="GFM37825.1"/>
    </source>
</evidence>
<accession>A0A7J0BXB7</accession>
<protein>
    <recommendedName>
        <fullName evidence="2">PAC domain-containing protein</fullName>
    </recommendedName>
</protein>
<sequence length="240" mass="26343">MLGIIRGIRMALAAKVAVIATVLFALAGMVVLGVMLALALSAPLTPEDILWIMACCAALFMPLYYFVFTHLCRTLISQPLEALTETARDLGSAPLPTQIPVEDELDGLTVALVRSGEALAERLRMLRTSNDMLERLFDNLPGFVSVQDRFFRVARCNRAFTEVFHTRPGDSCRRMCNRPAPGGDCPVALTFADGEARLLEETGTYPDGTATRWLIATTPVRAEDGTITHCIELRVDITDR</sequence>
<keyword evidence="1" id="KW-1133">Transmembrane helix</keyword>
<evidence type="ECO:0000256" key="1">
    <source>
        <dbReference type="SAM" id="Phobius"/>
    </source>
</evidence>
<dbReference type="SUPFAM" id="SSF55785">
    <property type="entry name" value="PYP-like sensor domain (PAS domain)"/>
    <property type="match status" value="1"/>
</dbReference>
<feature type="transmembrane region" description="Helical" evidence="1">
    <location>
        <begin position="12"/>
        <end position="37"/>
    </location>
</feature>